<dbReference type="AlphaFoldDB" id="A0A061B5P0"/>
<evidence type="ECO:0000256" key="2">
    <source>
        <dbReference type="SAM" id="Phobius"/>
    </source>
</evidence>
<reference evidence="3" key="1">
    <citation type="journal article" date="2014" name="Genome Announc.">
        <title>Genome sequence of the yeast Cyberlindnera fabianii (Hansenula fabianii).</title>
        <authorList>
            <person name="Freel K.C."/>
            <person name="Sarilar V."/>
            <person name="Neuveglise C."/>
            <person name="Devillers H."/>
            <person name="Friedrich A."/>
            <person name="Schacherer J."/>
        </authorList>
    </citation>
    <scope>NUCLEOTIDE SEQUENCE</scope>
    <source>
        <strain evidence="3">YJS4271</strain>
    </source>
</reference>
<feature type="transmembrane region" description="Helical" evidence="2">
    <location>
        <begin position="213"/>
        <end position="234"/>
    </location>
</feature>
<sequence length="242" mass="27304">MKQAKFNNSVLARWRSNAEREWYLNSDSVMDAQSSQMVDIDAFRSLSSASPRGVEESWIDLDHERLRKCTIRNTGIPDERDEDQYDYFEDEDGLSVEKDEDEEDTNMVKTARFVNPQGNEPRRQTHISSVPVDLNTSLTTILATPPKEELYDSATDEAAVSDEDSALLEPENGSQVVFMDVSNSSSVVSSSHVSMKKSNKRKAKRPSSRQKELTHSIMLISFIAGLSFSAGYALGKTKRQFY</sequence>
<keyword evidence="2" id="KW-0472">Membrane</keyword>
<feature type="region of interest" description="Disordered" evidence="1">
    <location>
        <begin position="189"/>
        <end position="210"/>
    </location>
</feature>
<evidence type="ECO:0000313" key="3">
    <source>
        <dbReference type="EMBL" id="CDR45270.1"/>
    </source>
</evidence>
<keyword evidence="2" id="KW-0812">Transmembrane</keyword>
<dbReference type="VEuPathDB" id="FungiDB:BON22_1484"/>
<accession>A0A061B5P0</accession>
<gene>
    <name evidence="3" type="ORF">CYFA0S_17e00804g</name>
</gene>
<keyword evidence="2" id="KW-1133">Transmembrane helix</keyword>
<proteinExistence type="predicted"/>
<organism evidence="3">
    <name type="scientific">Cyberlindnera fabianii</name>
    <name type="common">Yeast</name>
    <name type="synonym">Hansenula fabianii</name>
    <dbReference type="NCBI Taxonomy" id="36022"/>
    <lineage>
        <taxon>Eukaryota</taxon>
        <taxon>Fungi</taxon>
        <taxon>Dikarya</taxon>
        <taxon>Ascomycota</taxon>
        <taxon>Saccharomycotina</taxon>
        <taxon>Saccharomycetes</taxon>
        <taxon>Phaffomycetales</taxon>
        <taxon>Phaffomycetaceae</taxon>
        <taxon>Cyberlindnera</taxon>
    </lineage>
</organism>
<feature type="compositionally biased region" description="Basic residues" evidence="1">
    <location>
        <begin position="194"/>
        <end position="208"/>
    </location>
</feature>
<evidence type="ECO:0000256" key="1">
    <source>
        <dbReference type="SAM" id="MobiDB-lite"/>
    </source>
</evidence>
<name>A0A061B5P0_CYBFA</name>
<dbReference type="EMBL" id="LK052902">
    <property type="protein sequence ID" value="CDR45270.1"/>
    <property type="molecule type" value="Genomic_DNA"/>
</dbReference>
<protein>
    <submittedName>
        <fullName evidence="3">CYFA0S17e00804g1_1</fullName>
    </submittedName>
</protein>